<proteinExistence type="predicted"/>
<reference evidence="2 3" key="1">
    <citation type="submission" date="2012-06" db="EMBL/GenBank/DDBJ databases">
        <title>Finished chromosome of genome of Crinalium epipsammum PCC 9333.</title>
        <authorList>
            <consortium name="US DOE Joint Genome Institute"/>
            <person name="Gugger M."/>
            <person name="Coursin T."/>
            <person name="Rippka R."/>
            <person name="Tandeau De Marsac N."/>
            <person name="Huntemann M."/>
            <person name="Wei C.-L."/>
            <person name="Han J."/>
            <person name="Detter J.C."/>
            <person name="Han C."/>
            <person name="Tapia R."/>
            <person name="Davenport K."/>
            <person name="Daligault H."/>
            <person name="Erkkila T."/>
            <person name="Gu W."/>
            <person name="Munk A.C.C."/>
            <person name="Teshima H."/>
            <person name="Xu Y."/>
            <person name="Chain P."/>
            <person name="Chen A."/>
            <person name="Krypides N."/>
            <person name="Mavromatis K."/>
            <person name="Markowitz V."/>
            <person name="Szeto E."/>
            <person name="Ivanova N."/>
            <person name="Mikhailova N."/>
            <person name="Ovchinnikova G."/>
            <person name="Pagani I."/>
            <person name="Pati A."/>
            <person name="Goodwin L."/>
            <person name="Peters L."/>
            <person name="Pitluck S."/>
            <person name="Woyke T."/>
            <person name="Kerfeld C."/>
        </authorList>
    </citation>
    <scope>NUCLEOTIDE SEQUENCE [LARGE SCALE GENOMIC DNA]</scope>
    <source>
        <strain evidence="2 3">PCC 9333</strain>
    </source>
</reference>
<keyword evidence="2" id="KW-0808">Transferase</keyword>
<feature type="domain" description="Histidine kinase/HSP90-like ATPase" evidence="1">
    <location>
        <begin position="11"/>
        <end position="136"/>
    </location>
</feature>
<name>K9VXB0_9CYAN</name>
<evidence type="ECO:0000259" key="1">
    <source>
        <dbReference type="Pfam" id="PF13581"/>
    </source>
</evidence>
<keyword evidence="2" id="KW-0723">Serine/threonine-protein kinase</keyword>
<dbReference type="eggNOG" id="COG2172">
    <property type="taxonomic scope" value="Bacteria"/>
</dbReference>
<accession>K9VXB0</accession>
<evidence type="ECO:0000313" key="3">
    <source>
        <dbReference type="Proteomes" id="UP000010472"/>
    </source>
</evidence>
<sequence length="138" mass="16124">MLQKISLRVNSDLNDSEKVLSWFEQLNQPPLPKPEAWWQCLTLLQEGFANIAQHAHKQFPPETPVDIEATRFNDAIEIRIWSYGPPFDLNQSLKEIPELEDNSGERGRGLKMMSIMADYLSYEKTSDERRCLIIRKNY</sequence>
<keyword evidence="3" id="KW-1185">Reference proteome</keyword>
<dbReference type="SUPFAM" id="SSF55874">
    <property type="entry name" value="ATPase domain of HSP90 chaperone/DNA topoisomerase II/histidine kinase"/>
    <property type="match status" value="1"/>
</dbReference>
<gene>
    <name evidence="2" type="ORF">Cri9333_1870</name>
</gene>
<evidence type="ECO:0000313" key="2">
    <source>
        <dbReference type="EMBL" id="AFZ12753.1"/>
    </source>
</evidence>
<dbReference type="GO" id="GO:0004674">
    <property type="term" value="F:protein serine/threonine kinase activity"/>
    <property type="evidence" value="ECO:0007669"/>
    <property type="project" value="UniProtKB-KW"/>
</dbReference>
<dbReference type="CDD" id="cd16936">
    <property type="entry name" value="HATPase_RsbW-like"/>
    <property type="match status" value="1"/>
</dbReference>
<protein>
    <submittedName>
        <fullName evidence="2">Putative anti-sigma regulatory factor, serine/threonine protein kinase</fullName>
    </submittedName>
</protein>
<dbReference type="RefSeq" id="WP_015202870.1">
    <property type="nucleotide sequence ID" value="NC_019753.1"/>
</dbReference>
<dbReference type="Gene3D" id="3.30.565.10">
    <property type="entry name" value="Histidine kinase-like ATPase, C-terminal domain"/>
    <property type="match status" value="1"/>
</dbReference>
<dbReference type="STRING" id="1173022.Cri9333_1870"/>
<dbReference type="OrthoDB" id="424943at2"/>
<dbReference type="Pfam" id="PF13581">
    <property type="entry name" value="HATPase_c_2"/>
    <property type="match status" value="1"/>
</dbReference>
<dbReference type="InterPro" id="IPR036890">
    <property type="entry name" value="HATPase_C_sf"/>
</dbReference>
<dbReference type="Proteomes" id="UP000010472">
    <property type="component" value="Chromosome"/>
</dbReference>
<dbReference type="AlphaFoldDB" id="K9VXB0"/>
<dbReference type="InterPro" id="IPR003594">
    <property type="entry name" value="HATPase_dom"/>
</dbReference>
<dbReference type="HOGENOM" id="CLU_090336_16_1_3"/>
<dbReference type="EMBL" id="CP003620">
    <property type="protein sequence ID" value="AFZ12753.1"/>
    <property type="molecule type" value="Genomic_DNA"/>
</dbReference>
<dbReference type="KEGG" id="cep:Cri9333_1870"/>
<keyword evidence="2" id="KW-0418">Kinase</keyword>
<organism evidence="2 3">
    <name type="scientific">Crinalium epipsammum PCC 9333</name>
    <dbReference type="NCBI Taxonomy" id="1173022"/>
    <lineage>
        <taxon>Bacteria</taxon>
        <taxon>Bacillati</taxon>
        <taxon>Cyanobacteriota</taxon>
        <taxon>Cyanophyceae</taxon>
        <taxon>Gomontiellales</taxon>
        <taxon>Gomontiellaceae</taxon>
        <taxon>Crinalium</taxon>
    </lineage>
</organism>